<organism evidence="6 7">
    <name type="scientific">Venturia inaequalis</name>
    <name type="common">Apple scab fungus</name>
    <dbReference type="NCBI Taxonomy" id="5025"/>
    <lineage>
        <taxon>Eukaryota</taxon>
        <taxon>Fungi</taxon>
        <taxon>Dikarya</taxon>
        <taxon>Ascomycota</taxon>
        <taxon>Pezizomycotina</taxon>
        <taxon>Dothideomycetes</taxon>
        <taxon>Pleosporomycetidae</taxon>
        <taxon>Venturiales</taxon>
        <taxon>Venturiaceae</taxon>
        <taxon>Venturia</taxon>
    </lineage>
</organism>
<proteinExistence type="predicted"/>
<dbReference type="Proteomes" id="UP000447873">
    <property type="component" value="Unassembled WGS sequence"/>
</dbReference>
<dbReference type="PANTHER" id="PTHR31465">
    <property type="entry name" value="PROTEIN RTA1-RELATED"/>
    <property type="match status" value="1"/>
</dbReference>
<keyword evidence="2 5" id="KW-0812">Transmembrane</keyword>
<evidence type="ECO:0000256" key="3">
    <source>
        <dbReference type="ARBA" id="ARBA00022989"/>
    </source>
</evidence>
<feature type="transmembrane region" description="Helical" evidence="5">
    <location>
        <begin position="32"/>
        <end position="51"/>
    </location>
</feature>
<dbReference type="InterPro" id="IPR007568">
    <property type="entry name" value="RTA1"/>
</dbReference>
<dbReference type="GO" id="GO:0000324">
    <property type="term" value="C:fungal-type vacuole"/>
    <property type="evidence" value="ECO:0007669"/>
    <property type="project" value="TreeGrafter"/>
</dbReference>
<feature type="transmembrane region" description="Helical" evidence="5">
    <location>
        <begin position="94"/>
        <end position="114"/>
    </location>
</feature>
<gene>
    <name evidence="6" type="ORF">EG328_011882</name>
</gene>
<feature type="transmembrane region" description="Helical" evidence="5">
    <location>
        <begin position="135"/>
        <end position="158"/>
    </location>
</feature>
<feature type="transmembrane region" description="Helical" evidence="5">
    <location>
        <begin position="178"/>
        <end position="204"/>
    </location>
</feature>
<evidence type="ECO:0000313" key="7">
    <source>
        <dbReference type="Proteomes" id="UP000447873"/>
    </source>
</evidence>
<name>A0A8H3Z0H8_VENIN</name>
<accession>A0A8H3Z0H8</accession>
<feature type="transmembrane region" description="Helical" evidence="5">
    <location>
        <begin position="225"/>
        <end position="246"/>
    </location>
</feature>
<evidence type="ECO:0000256" key="1">
    <source>
        <dbReference type="ARBA" id="ARBA00004141"/>
    </source>
</evidence>
<evidence type="ECO:0000313" key="6">
    <source>
        <dbReference type="EMBL" id="KAE9981085.1"/>
    </source>
</evidence>
<dbReference type="AlphaFoldDB" id="A0A8H3Z0H8"/>
<comment type="caution">
    <text evidence="6">The sequence shown here is derived from an EMBL/GenBank/DDBJ whole genome shotgun (WGS) entry which is preliminary data.</text>
</comment>
<evidence type="ECO:0000256" key="5">
    <source>
        <dbReference type="SAM" id="Phobius"/>
    </source>
</evidence>
<keyword evidence="3 5" id="KW-1133">Transmembrane helix</keyword>
<dbReference type="GO" id="GO:0005886">
    <property type="term" value="C:plasma membrane"/>
    <property type="evidence" value="ECO:0007669"/>
    <property type="project" value="TreeGrafter"/>
</dbReference>
<keyword evidence="4 5" id="KW-0472">Membrane</keyword>
<comment type="subcellular location">
    <subcellularLocation>
        <location evidence="1">Membrane</location>
        <topology evidence="1">Multi-pass membrane protein</topology>
    </subcellularLocation>
</comment>
<protein>
    <submittedName>
        <fullName evidence="6">Uncharacterized protein</fullName>
    </submittedName>
</protein>
<dbReference type="Pfam" id="PF04479">
    <property type="entry name" value="RTA1"/>
    <property type="match status" value="1"/>
</dbReference>
<sequence>MDLSTAVDATSCEPGSIIYPLCASIYGYAPSLAWNALFLSIFAVSTLVHLAQGTYYRMWTFIIAMCIGGLCEVIGEIGRLALHKDPLSDSGFKLQLAFLTFAPAFLAAGIYLNLKHLVLTFGTSFSRMRPAWYTWFFISCDIFSLALQGAGGAVAAMANPTDPGPGGKKMFDTGNKLMNSGIIVQVVTLVLFGVLSVEFAVRVWRGSHLLSGEAAGLSRSLRLKTFLGALGLAYVVILIRCCYRVAELSGGWGNEIMSDEALFVGLDSTMVAIAMISLNLFHPGSVFGKRTRKGRVAKMASNDPADRSSAIELKGDRLSERFQVEKA</sequence>
<reference evidence="6 7" key="1">
    <citation type="submission" date="2018-12" db="EMBL/GenBank/DDBJ databases">
        <title>Venturia inaequalis Genome Resource.</title>
        <authorList>
            <person name="Lichtner F.J."/>
        </authorList>
    </citation>
    <scope>NUCLEOTIDE SEQUENCE [LARGE SCALE GENOMIC DNA]</scope>
    <source>
        <strain evidence="6 7">120213</strain>
    </source>
</reference>
<evidence type="ECO:0000256" key="2">
    <source>
        <dbReference type="ARBA" id="ARBA00022692"/>
    </source>
</evidence>
<dbReference type="EMBL" id="WNWS01000094">
    <property type="protein sequence ID" value="KAE9981085.1"/>
    <property type="molecule type" value="Genomic_DNA"/>
</dbReference>
<feature type="transmembrane region" description="Helical" evidence="5">
    <location>
        <begin position="58"/>
        <end position="82"/>
    </location>
</feature>
<feature type="transmembrane region" description="Helical" evidence="5">
    <location>
        <begin position="261"/>
        <end position="281"/>
    </location>
</feature>
<evidence type="ECO:0000256" key="4">
    <source>
        <dbReference type="ARBA" id="ARBA00023136"/>
    </source>
</evidence>
<dbReference type="PANTHER" id="PTHR31465:SF8">
    <property type="entry name" value="DOMAIN PROTEIN, PUTATIVE (AFU_ORTHOLOGUE AFUA_6G14140)-RELATED"/>
    <property type="match status" value="1"/>
</dbReference>